<accession>A0ACB9EGN7</accession>
<sequence>MFTHFPRSGTELQIYEIKGLLVLLCFDLSLLPLFRERNRNFECILATYNRFRAHTKRLGEFGLRNSKFSSPITLLSANNCSGPRASKKP</sequence>
<reference evidence="1 2" key="2">
    <citation type="journal article" date="2022" name="Mol. Ecol. Resour.">
        <title>The genomes of chicory, endive, great burdock and yacon provide insights into Asteraceae paleo-polyploidization history and plant inulin production.</title>
        <authorList>
            <person name="Fan W."/>
            <person name="Wang S."/>
            <person name="Wang H."/>
            <person name="Wang A."/>
            <person name="Jiang F."/>
            <person name="Liu H."/>
            <person name="Zhao H."/>
            <person name="Xu D."/>
            <person name="Zhang Y."/>
        </authorList>
    </citation>
    <scope>NUCLEOTIDE SEQUENCE [LARGE SCALE GENOMIC DNA]</scope>
    <source>
        <strain evidence="2">cv. Niubang</strain>
    </source>
</reference>
<evidence type="ECO:0000313" key="2">
    <source>
        <dbReference type="Proteomes" id="UP001055879"/>
    </source>
</evidence>
<dbReference type="Proteomes" id="UP001055879">
    <property type="component" value="Linkage Group LG02"/>
</dbReference>
<evidence type="ECO:0000313" key="1">
    <source>
        <dbReference type="EMBL" id="KAI3757758.1"/>
    </source>
</evidence>
<protein>
    <submittedName>
        <fullName evidence="1">Uncharacterized protein</fullName>
    </submittedName>
</protein>
<reference evidence="2" key="1">
    <citation type="journal article" date="2022" name="Mol. Ecol. Resour.">
        <title>The genomes of chicory, endive, great burdock and yacon provide insights into Asteraceae palaeo-polyploidization history and plant inulin production.</title>
        <authorList>
            <person name="Fan W."/>
            <person name="Wang S."/>
            <person name="Wang H."/>
            <person name="Wang A."/>
            <person name="Jiang F."/>
            <person name="Liu H."/>
            <person name="Zhao H."/>
            <person name="Xu D."/>
            <person name="Zhang Y."/>
        </authorList>
    </citation>
    <scope>NUCLEOTIDE SEQUENCE [LARGE SCALE GENOMIC DNA]</scope>
    <source>
        <strain evidence="2">cv. Niubang</strain>
    </source>
</reference>
<dbReference type="EMBL" id="CM042048">
    <property type="protein sequence ID" value="KAI3757758.1"/>
    <property type="molecule type" value="Genomic_DNA"/>
</dbReference>
<keyword evidence="2" id="KW-1185">Reference proteome</keyword>
<comment type="caution">
    <text evidence="1">The sequence shown here is derived from an EMBL/GenBank/DDBJ whole genome shotgun (WGS) entry which is preliminary data.</text>
</comment>
<proteinExistence type="predicted"/>
<name>A0ACB9EGN7_ARCLA</name>
<gene>
    <name evidence="1" type="ORF">L6452_05301</name>
</gene>
<organism evidence="1 2">
    <name type="scientific">Arctium lappa</name>
    <name type="common">Greater burdock</name>
    <name type="synonym">Lappa major</name>
    <dbReference type="NCBI Taxonomy" id="4217"/>
    <lineage>
        <taxon>Eukaryota</taxon>
        <taxon>Viridiplantae</taxon>
        <taxon>Streptophyta</taxon>
        <taxon>Embryophyta</taxon>
        <taxon>Tracheophyta</taxon>
        <taxon>Spermatophyta</taxon>
        <taxon>Magnoliopsida</taxon>
        <taxon>eudicotyledons</taxon>
        <taxon>Gunneridae</taxon>
        <taxon>Pentapetalae</taxon>
        <taxon>asterids</taxon>
        <taxon>campanulids</taxon>
        <taxon>Asterales</taxon>
        <taxon>Asteraceae</taxon>
        <taxon>Carduoideae</taxon>
        <taxon>Cardueae</taxon>
        <taxon>Arctiinae</taxon>
        <taxon>Arctium</taxon>
    </lineage>
</organism>